<comment type="catalytic activity">
    <reaction evidence="4">
        <text>an N-acyl-L-alpha-aminoacyl-tRNA + H2O = an N-acyl-L-amino acid + a tRNA + H(+)</text>
        <dbReference type="Rhea" id="RHEA:54448"/>
        <dbReference type="Rhea" id="RHEA-COMP:10123"/>
        <dbReference type="Rhea" id="RHEA-COMP:13883"/>
        <dbReference type="ChEBI" id="CHEBI:15377"/>
        <dbReference type="ChEBI" id="CHEBI:15378"/>
        <dbReference type="ChEBI" id="CHEBI:59874"/>
        <dbReference type="ChEBI" id="CHEBI:78442"/>
        <dbReference type="ChEBI" id="CHEBI:138191"/>
        <dbReference type="EC" id="3.1.1.29"/>
    </reaction>
</comment>
<evidence type="ECO:0000313" key="6">
    <source>
        <dbReference type="EMBL" id="CAG8439571.1"/>
    </source>
</evidence>
<dbReference type="NCBIfam" id="TIGR00283">
    <property type="entry name" value="arch_pth2"/>
    <property type="match status" value="1"/>
</dbReference>
<evidence type="ECO:0000256" key="4">
    <source>
        <dbReference type="ARBA" id="ARBA00048707"/>
    </source>
</evidence>
<dbReference type="PANTHER" id="PTHR12649:SF11">
    <property type="entry name" value="PEPTIDYL-TRNA HYDROLASE 2, MITOCHONDRIAL"/>
    <property type="match status" value="1"/>
</dbReference>
<dbReference type="Pfam" id="PF01981">
    <property type="entry name" value="PTH2"/>
    <property type="match status" value="1"/>
</dbReference>
<dbReference type="AlphaFoldDB" id="A0A9N8V1A9"/>
<dbReference type="InterPro" id="IPR002833">
    <property type="entry name" value="PTH2"/>
</dbReference>
<keyword evidence="7" id="KW-1185">Reference proteome</keyword>
<evidence type="ECO:0000256" key="2">
    <source>
        <dbReference type="ARBA" id="ARBA00022801"/>
    </source>
</evidence>
<dbReference type="SUPFAM" id="SSF102462">
    <property type="entry name" value="Peptidyl-tRNA hydrolase II"/>
    <property type="match status" value="1"/>
</dbReference>
<dbReference type="CDD" id="cd02430">
    <property type="entry name" value="PTH2"/>
    <property type="match status" value="1"/>
</dbReference>
<feature type="compositionally biased region" description="Low complexity" evidence="5">
    <location>
        <begin position="48"/>
        <end position="57"/>
    </location>
</feature>
<evidence type="ECO:0000256" key="5">
    <source>
        <dbReference type="SAM" id="MobiDB-lite"/>
    </source>
</evidence>
<evidence type="ECO:0000313" key="7">
    <source>
        <dbReference type="Proteomes" id="UP000789508"/>
    </source>
</evidence>
<dbReference type="GO" id="GO:0005829">
    <property type="term" value="C:cytosol"/>
    <property type="evidence" value="ECO:0007669"/>
    <property type="project" value="TreeGrafter"/>
</dbReference>
<dbReference type="Gene3D" id="3.40.1490.10">
    <property type="entry name" value="Bit1"/>
    <property type="match status" value="1"/>
</dbReference>
<gene>
    <name evidence="6" type="ORF">ALEPTO_LOCUS186</name>
</gene>
<proteinExistence type="inferred from homology"/>
<dbReference type="EMBL" id="CAJVPS010000008">
    <property type="protein sequence ID" value="CAG8439571.1"/>
    <property type="molecule type" value="Genomic_DNA"/>
</dbReference>
<sequence>MSSFSTVAWLTFTGFVFAVGYTIGKTSSSTIPQRKSRQNNRKKEGNENDSNGSSDSETMLPDDQQINPDNFDNFKLVLLVRNDLNMSKGKVAAQCSHATLACYKSLRASNPKMLKVWERFGQMKVALRVKDETELLELQAIALSLGLCAKHIMDAGHTQVDPGTITVLGIGPGK</sequence>
<dbReference type="EC" id="3.1.1.29" evidence="1"/>
<dbReference type="FunFam" id="3.40.1490.10:FF:000001">
    <property type="entry name" value="Peptidyl-tRNA hydrolase 2"/>
    <property type="match status" value="1"/>
</dbReference>
<accession>A0A9N8V1A9</accession>
<dbReference type="InterPro" id="IPR023476">
    <property type="entry name" value="Pep_tRNA_hydro_II_dom_sf"/>
</dbReference>
<comment type="similarity">
    <text evidence="3">Belongs to the PTH2 family.</text>
</comment>
<keyword evidence="2" id="KW-0378">Hydrolase</keyword>
<dbReference type="GO" id="GO:0004045">
    <property type="term" value="F:peptidyl-tRNA hydrolase activity"/>
    <property type="evidence" value="ECO:0007669"/>
    <property type="project" value="UniProtKB-EC"/>
</dbReference>
<comment type="caution">
    <text evidence="6">The sequence shown here is derived from an EMBL/GenBank/DDBJ whole genome shotgun (WGS) entry which is preliminary data.</text>
</comment>
<name>A0A9N8V1A9_9GLOM</name>
<organism evidence="6 7">
    <name type="scientific">Ambispora leptoticha</name>
    <dbReference type="NCBI Taxonomy" id="144679"/>
    <lineage>
        <taxon>Eukaryota</taxon>
        <taxon>Fungi</taxon>
        <taxon>Fungi incertae sedis</taxon>
        <taxon>Mucoromycota</taxon>
        <taxon>Glomeromycotina</taxon>
        <taxon>Glomeromycetes</taxon>
        <taxon>Archaeosporales</taxon>
        <taxon>Ambisporaceae</taxon>
        <taxon>Ambispora</taxon>
    </lineage>
</organism>
<reference evidence="6" key="1">
    <citation type="submission" date="2021-06" db="EMBL/GenBank/DDBJ databases">
        <authorList>
            <person name="Kallberg Y."/>
            <person name="Tangrot J."/>
            <person name="Rosling A."/>
        </authorList>
    </citation>
    <scope>NUCLEOTIDE SEQUENCE</scope>
    <source>
        <strain evidence="6">FL130A</strain>
    </source>
</reference>
<protein>
    <recommendedName>
        <fullName evidence="1">peptidyl-tRNA hydrolase</fullName>
        <ecNumber evidence="1">3.1.1.29</ecNumber>
    </recommendedName>
</protein>
<dbReference type="OrthoDB" id="1733656at2759"/>
<evidence type="ECO:0000256" key="1">
    <source>
        <dbReference type="ARBA" id="ARBA00013260"/>
    </source>
</evidence>
<feature type="region of interest" description="Disordered" evidence="5">
    <location>
        <begin position="26"/>
        <end position="64"/>
    </location>
</feature>
<dbReference type="PANTHER" id="PTHR12649">
    <property type="entry name" value="PEPTIDYL-TRNA HYDROLASE 2"/>
    <property type="match status" value="1"/>
</dbReference>
<evidence type="ECO:0000256" key="3">
    <source>
        <dbReference type="ARBA" id="ARBA00038050"/>
    </source>
</evidence>
<dbReference type="Proteomes" id="UP000789508">
    <property type="component" value="Unassembled WGS sequence"/>
</dbReference>